<feature type="region of interest" description="Disordered" evidence="1">
    <location>
        <begin position="1"/>
        <end position="169"/>
    </location>
</feature>
<proteinExistence type="predicted"/>
<name>A0A1I0Y336_9GAMM</name>
<accession>A0A1I0Y336</accession>
<evidence type="ECO:0000313" key="3">
    <source>
        <dbReference type="Proteomes" id="UP000198861"/>
    </source>
</evidence>
<protein>
    <submittedName>
        <fullName evidence="2">Uncharacterized protein</fullName>
    </submittedName>
</protein>
<comment type="caution">
    <text evidence="2">The sequence shown here is derived from an EMBL/GenBank/DDBJ whole genome shotgun (WGS) entry which is preliminary data.</text>
</comment>
<feature type="compositionally biased region" description="Basic and acidic residues" evidence="1">
    <location>
        <begin position="96"/>
        <end position="108"/>
    </location>
</feature>
<dbReference type="Proteomes" id="UP000198861">
    <property type="component" value="Unassembled WGS sequence"/>
</dbReference>
<dbReference type="EMBL" id="FOKJ01000015">
    <property type="protein sequence ID" value="SFB07701.1"/>
    <property type="molecule type" value="Genomic_DNA"/>
</dbReference>
<feature type="compositionally biased region" description="Low complexity" evidence="1">
    <location>
        <begin position="9"/>
        <end position="40"/>
    </location>
</feature>
<reference evidence="2 3" key="1">
    <citation type="submission" date="2016-10" db="EMBL/GenBank/DDBJ databases">
        <authorList>
            <person name="Varghese N."/>
            <person name="Submissions S."/>
        </authorList>
    </citation>
    <scope>NUCLEOTIDE SEQUENCE [LARGE SCALE GENOMIC DNA]</scope>
    <source>
        <strain evidence="2 3">DSM 282</strain>
    </source>
</reference>
<keyword evidence="3" id="KW-1185">Reference proteome</keyword>
<sequence length="218" mass="22739">MAGQGGGLSRSAAPARRQAGRAPEAAGAGQGGTSSALAAQRITKQTNKLIHIQAGSPAPTDHRAPGGSGSPMGGLASIRSGAGQGSTSPRRQPRCATDHQERAADARRQRLAKGAGWSRPAAPAWPAGAVQEHRRRAPAEHQKHRGRPGRHLIHAGSPAHNRSPGADGGRRVAAARQEGGVFGVRRASLIRIYILFPPPPYIYVMGNPKSPVFIGFQR</sequence>
<evidence type="ECO:0000313" key="2">
    <source>
        <dbReference type="EMBL" id="SFB07701.1"/>
    </source>
</evidence>
<feature type="compositionally biased region" description="Basic residues" evidence="1">
    <location>
        <begin position="142"/>
        <end position="153"/>
    </location>
</feature>
<gene>
    <name evidence="2" type="ORF">SAMN04244571_01343</name>
</gene>
<organism evidence="2 3">
    <name type="scientific">Azotobacter beijerinckii</name>
    <dbReference type="NCBI Taxonomy" id="170623"/>
    <lineage>
        <taxon>Bacteria</taxon>
        <taxon>Pseudomonadati</taxon>
        <taxon>Pseudomonadota</taxon>
        <taxon>Gammaproteobacteria</taxon>
        <taxon>Pseudomonadales</taxon>
        <taxon>Pseudomonadaceae</taxon>
        <taxon>Azotobacter</taxon>
    </lineage>
</organism>
<evidence type="ECO:0000256" key="1">
    <source>
        <dbReference type="SAM" id="MobiDB-lite"/>
    </source>
</evidence>